<accession>A0A6L5Y683</accession>
<evidence type="ECO:0000256" key="5">
    <source>
        <dbReference type="ARBA" id="ARBA00022679"/>
    </source>
</evidence>
<dbReference type="PRINTS" id="PR00344">
    <property type="entry name" value="BCTRLSENSOR"/>
</dbReference>
<evidence type="ECO:0000256" key="4">
    <source>
        <dbReference type="ARBA" id="ARBA00022553"/>
    </source>
</evidence>
<dbReference type="Proteomes" id="UP000474676">
    <property type="component" value="Unassembled WGS sequence"/>
</dbReference>
<dbReference type="PANTHER" id="PTHR45453:SF1">
    <property type="entry name" value="PHOSPHATE REGULON SENSOR PROTEIN PHOR"/>
    <property type="match status" value="1"/>
</dbReference>
<dbReference type="GO" id="GO:0016036">
    <property type="term" value="P:cellular response to phosphate starvation"/>
    <property type="evidence" value="ECO:0007669"/>
    <property type="project" value="TreeGrafter"/>
</dbReference>
<feature type="compositionally biased region" description="Polar residues" evidence="8">
    <location>
        <begin position="258"/>
        <end position="272"/>
    </location>
</feature>
<name>A0A6L5Y683_9FIRM</name>
<reference evidence="11 12" key="1">
    <citation type="submission" date="2019-08" db="EMBL/GenBank/DDBJ databases">
        <title>In-depth cultivation of the pig gut microbiome towards novel bacterial diversity and tailored functional studies.</title>
        <authorList>
            <person name="Wylensek D."/>
            <person name="Hitch T.C.A."/>
            <person name="Clavel T."/>
        </authorList>
    </citation>
    <scope>NUCLEOTIDE SEQUENCE [LARGE SCALE GENOMIC DNA]</scope>
    <source>
        <strain evidence="11 12">WCA-MUC-591-APC-3H</strain>
    </source>
</reference>
<dbReference type="GeneID" id="303115008"/>
<dbReference type="SUPFAM" id="SSF47384">
    <property type="entry name" value="Homodimeric domain of signal transducing histidine kinase"/>
    <property type="match status" value="1"/>
</dbReference>
<keyword evidence="5" id="KW-0808">Transferase</keyword>
<dbReference type="RefSeq" id="WP_154574441.1">
    <property type="nucleotide sequence ID" value="NZ_VUMZ01000005.1"/>
</dbReference>
<dbReference type="Gene3D" id="3.30.565.10">
    <property type="entry name" value="Histidine kinase-like ATPase, C-terminal domain"/>
    <property type="match status" value="1"/>
</dbReference>
<dbReference type="InterPro" id="IPR036097">
    <property type="entry name" value="HisK_dim/P_sf"/>
</dbReference>
<sequence>MIKELRKKFVIVTMLLFAIVFTALFAVYCISDYYWNKYNTLYTLGEIAESDSFQETLDDSDIETSGTNPIYAVTVKSDGTVRSIQSSNGKYEKADIAKIVRGISAQDDDTYQWKDYLYYSVSNKDGSSYIVFQDASMQSSDIRRMFKRVFFLLGGLLLLLGVSLYLSRFVTRPAEEMLRREKQFISDASHDLKTPVAAIRINAQVLADQESAGDAPVIAMNNGQPQNAESAAGSTLNANGGILNAELTGGSTLNAESAAGNTLNANGGTPNAESVAGPGTSNRLSADKARESNRQLVSNILTEAERMSRLISELLSFSYIEEKTLHMDQTLFSLSEGCEEVALSMESTAFEKNISLTYDIGENINYCGDGDALRRVCAILLDNAIEHTPENGDIQMTLRKQGKHPVITVVNTGSPIPKADLPHIFERFYRVEKERNGKTGHFGLGLSIAKTIVEAHHGTITAKNDPGLVTFTVRL</sequence>
<evidence type="ECO:0000256" key="6">
    <source>
        <dbReference type="ARBA" id="ARBA00022777"/>
    </source>
</evidence>
<dbReference type="InterPro" id="IPR004358">
    <property type="entry name" value="Sig_transdc_His_kin-like_C"/>
</dbReference>
<feature type="transmembrane region" description="Helical" evidence="9">
    <location>
        <begin position="9"/>
        <end position="35"/>
    </location>
</feature>
<dbReference type="EMBL" id="VUMZ01000005">
    <property type="protein sequence ID" value="MST51998.1"/>
    <property type="molecule type" value="Genomic_DNA"/>
</dbReference>
<keyword evidence="9" id="KW-1133">Transmembrane helix</keyword>
<evidence type="ECO:0000256" key="7">
    <source>
        <dbReference type="ARBA" id="ARBA00023012"/>
    </source>
</evidence>
<dbReference type="FunFam" id="3.30.565.10:FF:000006">
    <property type="entry name" value="Sensor histidine kinase WalK"/>
    <property type="match status" value="1"/>
</dbReference>
<evidence type="ECO:0000313" key="12">
    <source>
        <dbReference type="Proteomes" id="UP000474676"/>
    </source>
</evidence>
<evidence type="ECO:0000256" key="2">
    <source>
        <dbReference type="ARBA" id="ARBA00004370"/>
    </source>
</evidence>
<proteinExistence type="predicted"/>
<dbReference type="CDD" id="cd00082">
    <property type="entry name" value="HisKA"/>
    <property type="match status" value="1"/>
</dbReference>
<keyword evidence="6 11" id="KW-0418">Kinase</keyword>
<dbReference type="Gene3D" id="1.10.287.130">
    <property type="match status" value="1"/>
</dbReference>
<evidence type="ECO:0000256" key="9">
    <source>
        <dbReference type="SAM" id="Phobius"/>
    </source>
</evidence>
<dbReference type="SMART" id="SM00387">
    <property type="entry name" value="HATPase_c"/>
    <property type="match status" value="1"/>
</dbReference>
<gene>
    <name evidence="11" type="ORF">FYJ64_06675</name>
</gene>
<dbReference type="CDD" id="cd00075">
    <property type="entry name" value="HATPase"/>
    <property type="match status" value="1"/>
</dbReference>
<comment type="subcellular location">
    <subcellularLocation>
        <location evidence="2">Membrane</location>
    </subcellularLocation>
</comment>
<dbReference type="SMART" id="SM00388">
    <property type="entry name" value="HisKA"/>
    <property type="match status" value="1"/>
</dbReference>
<feature type="transmembrane region" description="Helical" evidence="9">
    <location>
        <begin position="149"/>
        <end position="170"/>
    </location>
</feature>
<feature type="domain" description="Histidine kinase" evidence="10">
    <location>
        <begin position="187"/>
        <end position="475"/>
    </location>
</feature>
<evidence type="ECO:0000256" key="8">
    <source>
        <dbReference type="SAM" id="MobiDB-lite"/>
    </source>
</evidence>
<dbReference type="EC" id="2.7.13.3" evidence="3"/>
<dbReference type="InterPro" id="IPR005467">
    <property type="entry name" value="His_kinase_dom"/>
</dbReference>
<evidence type="ECO:0000313" key="11">
    <source>
        <dbReference type="EMBL" id="MST51998.1"/>
    </source>
</evidence>
<feature type="region of interest" description="Disordered" evidence="8">
    <location>
        <begin position="258"/>
        <end position="289"/>
    </location>
</feature>
<comment type="catalytic activity">
    <reaction evidence="1">
        <text>ATP + protein L-histidine = ADP + protein N-phospho-L-histidine.</text>
        <dbReference type="EC" id="2.7.13.3"/>
    </reaction>
</comment>
<keyword evidence="12" id="KW-1185">Reference proteome</keyword>
<dbReference type="GO" id="GO:0004721">
    <property type="term" value="F:phosphoprotein phosphatase activity"/>
    <property type="evidence" value="ECO:0007669"/>
    <property type="project" value="TreeGrafter"/>
</dbReference>
<dbReference type="GO" id="GO:0000155">
    <property type="term" value="F:phosphorelay sensor kinase activity"/>
    <property type="evidence" value="ECO:0007669"/>
    <property type="project" value="InterPro"/>
</dbReference>
<evidence type="ECO:0000259" key="10">
    <source>
        <dbReference type="PROSITE" id="PS50109"/>
    </source>
</evidence>
<keyword evidence="9" id="KW-0812">Transmembrane</keyword>
<dbReference type="PROSITE" id="PS50109">
    <property type="entry name" value="HIS_KIN"/>
    <property type="match status" value="1"/>
</dbReference>
<evidence type="ECO:0000256" key="1">
    <source>
        <dbReference type="ARBA" id="ARBA00000085"/>
    </source>
</evidence>
<evidence type="ECO:0000256" key="3">
    <source>
        <dbReference type="ARBA" id="ARBA00012438"/>
    </source>
</evidence>
<protein>
    <recommendedName>
        <fullName evidence="3">histidine kinase</fullName>
        <ecNumber evidence="3">2.7.13.3</ecNumber>
    </recommendedName>
</protein>
<dbReference type="InterPro" id="IPR003661">
    <property type="entry name" value="HisK_dim/P_dom"/>
</dbReference>
<dbReference type="InterPro" id="IPR003594">
    <property type="entry name" value="HATPase_dom"/>
</dbReference>
<dbReference type="AlphaFoldDB" id="A0A6L5Y683"/>
<dbReference type="PANTHER" id="PTHR45453">
    <property type="entry name" value="PHOSPHATE REGULON SENSOR PROTEIN PHOR"/>
    <property type="match status" value="1"/>
</dbReference>
<dbReference type="InterPro" id="IPR036890">
    <property type="entry name" value="HATPase_C_sf"/>
</dbReference>
<dbReference type="Pfam" id="PF02518">
    <property type="entry name" value="HATPase_c"/>
    <property type="match status" value="1"/>
</dbReference>
<organism evidence="11 12">
    <name type="scientific">Hornefia butyriciproducens</name>
    <dbReference type="NCBI Taxonomy" id="2652293"/>
    <lineage>
        <taxon>Bacteria</taxon>
        <taxon>Bacillati</taxon>
        <taxon>Bacillota</taxon>
        <taxon>Clostridia</taxon>
        <taxon>Peptostreptococcales</taxon>
        <taxon>Anaerovoracaceae</taxon>
        <taxon>Hornefia</taxon>
    </lineage>
</organism>
<keyword evidence="7" id="KW-0902">Two-component regulatory system</keyword>
<dbReference type="GO" id="GO:0005886">
    <property type="term" value="C:plasma membrane"/>
    <property type="evidence" value="ECO:0007669"/>
    <property type="project" value="TreeGrafter"/>
</dbReference>
<dbReference type="SUPFAM" id="SSF55874">
    <property type="entry name" value="ATPase domain of HSP90 chaperone/DNA topoisomerase II/histidine kinase"/>
    <property type="match status" value="1"/>
</dbReference>
<keyword evidence="9" id="KW-0472">Membrane</keyword>
<dbReference type="Pfam" id="PF00512">
    <property type="entry name" value="HisKA"/>
    <property type="match status" value="1"/>
</dbReference>
<keyword evidence="4" id="KW-0597">Phosphoprotein</keyword>
<dbReference type="InterPro" id="IPR050351">
    <property type="entry name" value="BphY/WalK/GraS-like"/>
</dbReference>
<comment type="caution">
    <text evidence="11">The sequence shown here is derived from an EMBL/GenBank/DDBJ whole genome shotgun (WGS) entry which is preliminary data.</text>
</comment>